<gene>
    <name evidence="1" type="ORF">CQA54_02215</name>
</gene>
<dbReference type="RefSeq" id="WP_115570590.1">
    <property type="nucleotide sequence ID" value="NZ_NXLT01000002.1"/>
</dbReference>
<dbReference type="AlphaFoldDB" id="A0A3D8ISZ6"/>
<comment type="caution">
    <text evidence="1">The sequence shown here is derived from an EMBL/GenBank/DDBJ whole genome shotgun (WGS) entry which is preliminary data.</text>
</comment>
<name>A0A3D8ISZ6_9HELI</name>
<protein>
    <recommendedName>
        <fullName evidence="3">DUF452 domain-containing protein</fullName>
    </recommendedName>
</protein>
<dbReference type="Proteomes" id="UP000256514">
    <property type="component" value="Unassembled WGS sequence"/>
</dbReference>
<keyword evidence="2" id="KW-1185">Reference proteome</keyword>
<accession>A0A3D8ISZ6</accession>
<evidence type="ECO:0000313" key="2">
    <source>
        <dbReference type="Proteomes" id="UP000256514"/>
    </source>
</evidence>
<sequence length="207" mass="23550">MKIHFFNDAPHTPFTLFCSGFGILPQAFNPKKPLAMVYDYRDFSNADEICALAQNAHTLIAWSMGVAFASRILYTPTYTPTKVIAINGTPLGIDTQYGIHPKLFRRTIQYFDRKSFIQGCFGESSNDSYLSPTHILQEELQSLESFCAHTPLAHQSKWHEAYISQKDMIFSPTAQNLAWETYAKTHPSFSMHTLTSPHFVFDTLEIL</sequence>
<evidence type="ECO:0008006" key="3">
    <source>
        <dbReference type="Google" id="ProtNLM"/>
    </source>
</evidence>
<dbReference type="OrthoDB" id="37047at2"/>
<evidence type="ECO:0000313" key="1">
    <source>
        <dbReference type="EMBL" id="RDU67764.1"/>
    </source>
</evidence>
<proteinExistence type="predicted"/>
<dbReference type="InterPro" id="IPR007398">
    <property type="entry name" value="BioG"/>
</dbReference>
<organism evidence="1 2">
    <name type="scientific">Helicobacter equorum</name>
    <dbReference type="NCBI Taxonomy" id="361872"/>
    <lineage>
        <taxon>Bacteria</taxon>
        <taxon>Pseudomonadati</taxon>
        <taxon>Campylobacterota</taxon>
        <taxon>Epsilonproteobacteria</taxon>
        <taxon>Campylobacterales</taxon>
        <taxon>Helicobacteraceae</taxon>
        <taxon>Helicobacter</taxon>
    </lineage>
</organism>
<dbReference type="Pfam" id="PF04301">
    <property type="entry name" value="BioG"/>
    <property type="match status" value="1"/>
</dbReference>
<dbReference type="EMBL" id="NXLT01000002">
    <property type="protein sequence ID" value="RDU67764.1"/>
    <property type="molecule type" value="Genomic_DNA"/>
</dbReference>
<reference evidence="1 2" key="1">
    <citation type="submission" date="2018-04" db="EMBL/GenBank/DDBJ databases">
        <title>Novel Campyloabacter and Helicobacter Species and Strains.</title>
        <authorList>
            <person name="Mannion A.J."/>
            <person name="Shen Z."/>
            <person name="Fox J.G."/>
        </authorList>
    </citation>
    <scope>NUCLEOTIDE SEQUENCE [LARGE SCALE GENOMIC DNA]</scope>
    <source>
        <strain evidence="1 2">MIT 12-6600</strain>
    </source>
</reference>